<evidence type="ECO:0000259" key="12">
    <source>
        <dbReference type="PROSITE" id="PS50262"/>
    </source>
</evidence>
<feature type="region of interest" description="Disordered" evidence="10">
    <location>
        <begin position="111"/>
        <end position="132"/>
    </location>
</feature>
<evidence type="ECO:0000256" key="11">
    <source>
        <dbReference type="SAM" id="Phobius"/>
    </source>
</evidence>
<feature type="domain" description="G-protein coupled receptors family 1 profile" evidence="12">
    <location>
        <begin position="194"/>
        <end position="433"/>
    </location>
</feature>
<evidence type="ECO:0000256" key="8">
    <source>
        <dbReference type="ARBA" id="ARBA00023224"/>
    </source>
</evidence>
<evidence type="ECO:0000313" key="13">
    <source>
        <dbReference type="Proteomes" id="UP001652583"/>
    </source>
</evidence>
<comment type="subcellular location">
    <subcellularLocation>
        <location evidence="1">Membrane</location>
        <topology evidence="1">Multi-pass membrane protein</topology>
    </subcellularLocation>
</comment>
<keyword evidence="7" id="KW-0325">Glycoprotein</keyword>
<keyword evidence="3 11" id="KW-1133">Transmembrane helix</keyword>
<organism evidence="13 15">
    <name type="scientific">Acinonyx jubatus</name>
    <name type="common">Cheetah</name>
    <dbReference type="NCBI Taxonomy" id="32536"/>
    <lineage>
        <taxon>Eukaryota</taxon>
        <taxon>Metazoa</taxon>
        <taxon>Chordata</taxon>
        <taxon>Craniata</taxon>
        <taxon>Vertebrata</taxon>
        <taxon>Euteleostomi</taxon>
        <taxon>Mammalia</taxon>
        <taxon>Eutheria</taxon>
        <taxon>Laurasiatheria</taxon>
        <taxon>Carnivora</taxon>
        <taxon>Feliformia</taxon>
        <taxon>Felidae</taxon>
        <taxon>Felinae</taxon>
        <taxon>Acinonyx</taxon>
    </lineage>
</organism>
<feature type="compositionally biased region" description="Gly residues" evidence="10">
    <location>
        <begin position="14"/>
        <end position="32"/>
    </location>
</feature>
<dbReference type="GeneID" id="113595526"/>
<feature type="transmembrane region" description="Helical" evidence="11">
    <location>
        <begin position="332"/>
        <end position="357"/>
    </location>
</feature>
<dbReference type="InterPro" id="IPR000276">
    <property type="entry name" value="GPCR_Rhodpsn"/>
</dbReference>
<evidence type="ECO:0000313" key="14">
    <source>
        <dbReference type="RefSeq" id="XP_053072018.1"/>
    </source>
</evidence>
<keyword evidence="5 11" id="KW-0472">Membrane</keyword>
<dbReference type="PRINTS" id="PR00237">
    <property type="entry name" value="GPCRRHODOPSN"/>
</dbReference>
<evidence type="ECO:0000256" key="9">
    <source>
        <dbReference type="RuleBase" id="RU000688"/>
    </source>
</evidence>
<accession>A0ABM3PK09</accession>
<evidence type="ECO:0000313" key="15">
    <source>
        <dbReference type="RefSeq" id="XP_053072019.1"/>
    </source>
</evidence>
<dbReference type="SUPFAM" id="SSF81321">
    <property type="entry name" value="Family A G protein-coupled receptor-like"/>
    <property type="match status" value="1"/>
</dbReference>
<keyword evidence="2 9" id="KW-0812">Transmembrane</keyword>
<dbReference type="Pfam" id="PF00001">
    <property type="entry name" value="7tm_1"/>
    <property type="match status" value="1"/>
</dbReference>
<dbReference type="PROSITE" id="PS50262">
    <property type="entry name" value="G_PROTEIN_RECEP_F1_2"/>
    <property type="match status" value="1"/>
</dbReference>
<sequence>MRNSIRKTRPNGALGKGGAPREGQTGRGGGGGRRALEGCAWGCCGGGGGPGHRARRPGPATAFWGPRLLPPPMSRGGGDGSAQREKPQRRGVGSLPHCACRAGLSGRKTRRLGVSSEWGGRPRRPLEQGRPCAQSHRKSPVWVRTAGPEEPLCPHTSVGAMNGTCHTSELTWPYWVKNIVDAYVDLLLALGLLLNGLALWVFCCRVRRWTETHIYMAHLAVADLCLLCALPFFLYSLKQRTEDTLFCQLSQGVYLTNRYMSISLVTAIAVDRYVALRHPLRAPALRSPRQAVAVCAALWALVTGSLVLRWALGVREGGFCFLSVSRQSSHTTAFSLLGFYLPLAVLLFCSLQVVAALGQGPAAHTDQAEATRRATRMVWANLVVFVACFLPLHVVLAVRVATSRSAPTPALCYALYVTSKLSDANCCLDSICYCFMAKEFQEEVSALASMPTAKAHRSRDSFSVTLA</sequence>
<dbReference type="Proteomes" id="UP001652583">
    <property type="component" value="Chromosome C1"/>
</dbReference>
<dbReference type="PANTHER" id="PTHR24232:SF54">
    <property type="entry name" value="G-PROTEIN COUPLED RECEPTOR 35"/>
    <property type="match status" value="1"/>
</dbReference>
<name>A0ABM3PK09_ACIJB</name>
<protein>
    <submittedName>
        <fullName evidence="14 15">G-protein coupled receptor 35-like isoform X1</fullName>
    </submittedName>
</protein>
<keyword evidence="8 9" id="KW-0807">Transducer</keyword>
<keyword evidence="13" id="KW-1185">Reference proteome</keyword>
<keyword evidence="6 9" id="KW-0675">Receptor</keyword>
<gene>
    <name evidence="14 15" type="primary">LOC113595526</name>
</gene>
<dbReference type="RefSeq" id="XP_053072018.1">
    <property type="nucleotide sequence ID" value="XM_053216043.1"/>
</dbReference>
<comment type="similarity">
    <text evidence="9">Belongs to the G-protein coupled receptor 1 family.</text>
</comment>
<evidence type="ECO:0000256" key="6">
    <source>
        <dbReference type="ARBA" id="ARBA00023170"/>
    </source>
</evidence>
<keyword evidence="4 9" id="KW-0297">G-protein coupled receptor</keyword>
<evidence type="ECO:0000256" key="4">
    <source>
        <dbReference type="ARBA" id="ARBA00023040"/>
    </source>
</evidence>
<evidence type="ECO:0000256" key="5">
    <source>
        <dbReference type="ARBA" id="ARBA00023136"/>
    </source>
</evidence>
<dbReference type="PANTHER" id="PTHR24232">
    <property type="entry name" value="G-PROTEIN COUPLED RECEPTOR"/>
    <property type="match status" value="1"/>
</dbReference>
<feature type="transmembrane region" description="Helical" evidence="11">
    <location>
        <begin position="291"/>
        <end position="312"/>
    </location>
</feature>
<evidence type="ECO:0000256" key="7">
    <source>
        <dbReference type="ARBA" id="ARBA00023180"/>
    </source>
</evidence>
<proteinExistence type="inferred from homology"/>
<feature type="transmembrane region" description="Helical" evidence="11">
    <location>
        <begin position="378"/>
        <end position="398"/>
    </location>
</feature>
<dbReference type="Gene3D" id="1.20.1070.10">
    <property type="entry name" value="Rhodopsin 7-helix transmembrane proteins"/>
    <property type="match status" value="1"/>
</dbReference>
<evidence type="ECO:0000256" key="3">
    <source>
        <dbReference type="ARBA" id="ARBA00022989"/>
    </source>
</evidence>
<feature type="region of interest" description="Disordered" evidence="10">
    <location>
        <begin position="1"/>
        <end position="32"/>
    </location>
</feature>
<evidence type="ECO:0000256" key="1">
    <source>
        <dbReference type="ARBA" id="ARBA00004141"/>
    </source>
</evidence>
<feature type="region of interest" description="Disordered" evidence="10">
    <location>
        <begin position="48"/>
        <end position="93"/>
    </location>
</feature>
<feature type="transmembrane region" description="Helical" evidence="11">
    <location>
        <begin position="182"/>
        <end position="202"/>
    </location>
</feature>
<evidence type="ECO:0000256" key="10">
    <source>
        <dbReference type="SAM" id="MobiDB-lite"/>
    </source>
</evidence>
<reference evidence="13 14" key="1">
    <citation type="submission" date="2025-05" db="UniProtKB">
        <authorList>
            <consortium name="RefSeq"/>
        </authorList>
    </citation>
    <scope>NUCLEOTIDE SEQUENCE [LARGE SCALE GENOMIC DNA]</scope>
    <source>
        <tissue evidence="14 15">Blood</tissue>
    </source>
</reference>
<evidence type="ECO:0000256" key="2">
    <source>
        <dbReference type="ARBA" id="ARBA00022692"/>
    </source>
</evidence>
<dbReference type="InterPro" id="IPR017452">
    <property type="entry name" value="GPCR_Rhodpsn_7TM"/>
</dbReference>
<dbReference type="PROSITE" id="PS00237">
    <property type="entry name" value="G_PROTEIN_RECEP_F1_1"/>
    <property type="match status" value="1"/>
</dbReference>
<dbReference type="RefSeq" id="XP_053072019.1">
    <property type="nucleotide sequence ID" value="XM_053216044.1"/>
</dbReference>
<feature type="transmembrane region" description="Helical" evidence="11">
    <location>
        <begin position="214"/>
        <end position="235"/>
    </location>
</feature>